<accession>A0A4Z2G535</accession>
<proteinExistence type="predicted"/>
<name>A0A4Z2G535_9TELE</name>
<comment type="caution">
    <text evidence="1">The sequence shown here is derived from an EMBL/GenBank/DDBJ whole genome shotgun (WGS) entry which is preliminary data.</text>
</comment>
<organism evidence="1 2">
    <name type="scientific">Liparis tanakae</name>
    <name type="common">Tanaka's snailfish</name>
    <dbReference type="NCBI Taxonomy" id="230148"/>
    <lineage>
        <taxon>Eukaryota</taxon>
        <taxon>Metazoa</taxon>
        <taxon>Chordata</taxon>
        <taxon>Craniata</taxon>
        <taxon>Vertebrata</taxon>
        <taxon>Euteleostomi</taxon>
        <taxon>Actinopterygii</taxon>
        <taxon>Neopterygii</taxon>
        <taxon>Teleostei</taxon>
        <taxon>Neoteleostei</taxon>
        <taxon>Acanthomorphata</taxon>
        <taxon>Eupercaria</taxon>
        <taxon>Perciformes</taxon>
        <taxon>Cottioidei</taxon>
        <taxon>Cottales</taxon>
        <taxon>Liparidae</taxon>
        <taxon>Liparis</taxon>
    </lineage>
</organism>
<sequence>MDFRLSFIRFDVLQLSAAGRKDLWFLSLRHRGGISRWLRSCRAASVMGPSLGTSLWYRNGCRSGASDPVGVPVPPTEICELMDFHQSADPPLV</sequence>
<evidence type="ECO:0000313" key="1">
    <source>
        <dbReference type="EMBL" id="TNN48658.1"/>
    </source>
</evidence>
<dbReference type="EMBL" id="SRLO01000687">
    <property type="protein sequence ID" value="TNN48658.1"/>
    <property type="molecule type" value="Genomic_DNA"/>
</dbReference>
<keyword evidence="2" id="KW-1185">Reference proteome</keyword>
<gene>
    <name evidence="1" type="ORF">EYF80_041151</name>
</gene>
<dbReference type="Proteomes" id="UP000314294">
    <property type="component" value="Unassembled WGS sequence"/>
</dbReference>
<evidence type="ECO:0000313" key="2">
    <source>
        <dbReference type="Proteomes" id="UP000314294"/>
    </source>
</evidence>
<protein>
    <submittedName>
        <fullName evidence="1">Uncharacterized protein</fullName>
    </submittedName>
</protein>
<dbReference type="AlphaFoldDB" id="A0A4Z2G535"/>
<reference evidence="1 2" key="1">
    <citation type="submission" date="2019-03" db="EMBL/GenBank/DDBJ databases">
        <title>First draft genome of Liparis tanakae, snailfish: a comprehensive survey of snailfish specific genes.</title>
        <authorList>
            <person name="Kim W."/>
            <person name="Song I."/>
            <person name="Jeong J.-H."/>
            <person name="Kim D."/>
            <person name="Kim S."/>
            <person name="Ryu S."/>
            <person name="Song J.Y."/>
            <person name="Lee S.K."/>
        </authorList>
    </citation>
    <scope>NUCLEOTIDE SEQUENCE [LARGE SCALE GENOMIC DNA]</scope>
    <source>
        <tissue evidence="1">Muscle</tissue>
    </source>
</reference>